<evidence type="ECO:0000256" key="1">
    <source>
        <dbReference type="ARBA" id="ARBA00022670"/>
    </source>
</evidence>
<dbReference type="PANTHER" id="PTHR48480">
    <property type="match status" value="1"/>
</dbReference>
<protein>
    <submittedName>
        <fullName evidence="5">Uncharacterized protein</fullName>
    </submittedName>
</protein>
<dbReference type="InterPro" id="IPR029149">
    <property type="entry name" value="Creatin/AminoP/Spt16_N"/>
</dbReference>
<keyword evidence="1" id="KW-0645">Protease</keyword>
<sequence length="145" mass="16993">MSHGFVPMELHVGNRQNPLESLRHHLSQSTLPLRDFVLLQCGQEQTRHDTYHLELFRRVISLTCLESENLVSREPLLDVESEESIHFAPRLPDEYAVWLGEIKPLSYFKEHYVVSTAFFMDIDDFNKDLTTLHPILECRVIKSEM</sequence>
<dbReference type="InterPro" id="IPR052433">
    <property type="entry name" value="X-Pro_dipept-like"/>
</dbReference>
<gene>
    <name evidence="5" type="ORF">PIB30_090959</name>
</gene>
<keyword evidence="4" id="KW-0482">Metalloprotease</keyword>
<keyword evidence="3" id="KW-0378">Hydrolase</keyword>
<comment type="caution">
    <text evidence="5">The sequence shown here is derived from an EMBL/GenBank/DDBJ whole genome shotgun (WGS) entry which is preliminary data.</text>
</comment>
<evidence type="ECO:0000313" key="6">
    <source>
        <dbReference type="Proteomes" id="UP001341840"/>
    </source>
</evidence>
<evidence type="ECO:0000256" key="4">
    <source>
        <dbReference type="ARBA" id="ARBA00023049"/>
    </source>
</evidence>
<dbReference type="EMBL" id="JASCZI010213235">
    <property type="protein sequence ID" value="MED6201021.1"/>
    <property type="molecule type" value="Genomic_DNA"/>
</dbReference>
<organism evidence="5 6">
    <name type="scientific">Stylosanthes scabra</name>
    <dbReference type="NCBI Taxonomy" id="79078"/>
    <lineage>
        <taxon>Eukaryota</taxon>
        <taxon>Viridiplantae</taxon>
        <taxon>Streptophyta</taxon>
        <taxon>Embryophyta</taxon>
        <taxon>Tracheophyta</taxon>
        <taxon>Spermatophyta</taxon>
        <taxon>Magnoliopsida</taxon>
        <taxon>eudicotyledons</taxon>
        <taxon>Gunneridae</taxon>
        <taxon>Pentapetalae</taxon>
        <taxon>rosids</taxon>
        <taxon>fabids</taxon>
        <taxon>Fabales</taxon>
        <taxon>Fabaceae</taxon>
        <taxon>Papilionoideae</taxon>
        <taxon>50 kb inversion clade</taxon>
        <taxon>dalbergioids sensu lato</taxon>
        <taxon>Dalbergieae</taxon>
        <taxon>Pterocarpus clade</taxon>
        <taxon>Stylosanthes</taxon>
    </lineage>
</organism>
<reference evidence="5 6" key="1">
    <citation type="journal article" date="2023" name="Plants (Basel)">
        <title>Bridging the Gap: Combining Genomics and Transcriptomics Approaches to Understand Stylosanthes scabra, an Orphan Legume from the Brazilian Caatinga.</title>
        <authorList>
            <person name="Ferreira-Neto J.R.C."/>
            <person name="da Silva M.D."/>
            <person name="Binneck E."/>
            <person name="de Melo N.F."/>
            <person name="da Silva R.H."/>
            <person name="de Melo A.L.T.M."/>
            <person name="Pandolfi V."/>
            <person name="Bustamante F.O."/>
            <person name="Brasileiro-Vidal A.C."/>
            <person name="Benko-Iseppon A.M."/>
        </authorList>
    </citation>
    <scope>NUCLEOTIDE SEQUENCE [LARGE SCALE GENOMIC DNA]</scope>
    <source>
        <tissue evidence="5">Leaves</tissue>
    </source>
</reference>
<evidence type="ECO:0000256" key="3">
    <source>
        <dbReference type="ARBA" id="ARBA00022801"/>
    </source>
</evidence>
<evidence type="ECO:0000256" key="2">
    <source>
        <dbReference type="ARBA" id="ARBA00022723"/>
    </source>
</evidence>
<dbReference type="Proteomes" id="UP001341840">
    <property type="component" value="Unassembled WGS sequence"/>
</dbReference>
<accession>A0ABU6XU34</accession>
<dbReference type="PANTHER" id="PTHR48480:SF2">
    <property type="entry name" value="PEPTIDASE D"/>
    <property type="match status" value="1"/>
</dbReference>
<keyword evidence="6" id="KW-1185">Reference proteome</keyword>
<proteinExistence type="predicted"/>
<evidence type="ECO:0000313" key="5">
    <source>
        <dbReference type="EMBL" id="MED6201021.1"/>
    </source>
</evidence>
<keyword evidence="2" id="KW-0479">Metal-binding</keyword>
<name>A0ABU6XU34_9FABA</name>
<dbReference type="Gene3D" id="3.40.350.10">
    <property type="entry name" value="Creatinase/prolidase N-terminal domain"/>
    <property type="match status" value="1"/>
</dbReference>